<evidence type="ECO:0000313" key="2">
    <source>
        <dbReference type="Proteomes" id="UP001372338"/>
    </source>
</evidence>
<sequence>MAVFEASSSWREAALGPALGFPICGAGCVMEEAHEGLRIPECGLASKLAAMAASVAGGPSSSPIFAARFFSDDNLSKVTAERSRLL</sequence>
<organism evidence="1 2">
    <name type="scientific">Crotalaria pallida</name>
    <name type="common">Smooth rattlebox</name>
    <name type="synonym">Crotalaria striata</name>
    <dbReference type="NCBI Taxonomy" id="3830"/>
    <lineage>
        <taxon>Eukaryota</taxon>
        <taxon>Viridiplantae</taxon>
        <taxon>Streptophyta</taxon>
        <taxon>Embryophyta</taxon>
        <taxon>Tracheophyta</taxon>
        <taxon>Spermatophyta</taxon>
        <taxon>Magnoliopsida</taxon>
        <taxon>eudicotyledons</taxon>
        <taxon>Gunneridae</taxon>
        <taxon>Pentapetalae</taxon>
        <taxon>rosids</taxon>
        <taxon>fabids</taxon>
        <taxon>Fabales</taxon>
        <taxon>Fabaceae</taxon>
        <taxon>Papilionoideae</taxon>
        <taxon>50 kb inversion clade</taxon>
        <taxon>genistoids sensu lato</taxon>
        <taxon>core genistoids</taxon>
        <taxon>Crotalarieae</taxon>
        <taxon>Crotalaria</taxon>
    </lineage>
</organism>
<name>A0AAN9HTK7_CROPI</name>
<dbReference type="EMBL" id="JAYWIO010000006">
    <property type="protein sequence ID" value="KAK7255683.1"/>
    <property type="molecule type" value="Genomic_DNA"/>
</dbReference>
<protein>
    <submittedName>
        <fullName evidence="1">Uncharacterized protein</fullName>
    </submittedName>
</protein>
<gene>
    <name evidence="1" type="ORF">RIF29_29100</name>
</gene>
<reference evidence="1 2" key="1">
    <citation type="submission" date="2024-01" db="EMBL/GenBank/DDBJ databases">
        <title>The genomes of 5 underutilized Papilionoideae crops provide insights into root nodulation and disease resistanc.</title>
        <authorList>
            <person name="Yuan L."/>
        </authorList>
    </citation>
    <scope>NUCLEOTIDE SEQUENCE [LARGE SCALE GENOMIC DNA]</scope>
    <source>
        <strain evidence="1">ZHUSHIDOU_FW_LH</strain>
        <tissue evidence="1">Leaf</tissue>
    </source>
</reference>
<evidence type="ECO:0000313" key="1">
    <source>
        <dbReference type="EMBL" id="KAK7255683.1"/>
    </source>
</evidence>
<accession>A0AAN9HTK7</accession>
<keyword evidence="2" id="KW-1185">Reference proteome</keyword>
<proteinExistence type="predicted"/>
<dbReference type="Proteomes" id="UP001372338">
    <property type="component" value="Unassembled WGS sequence"/>
</dbReference>
<dbReference type="AlphaFoldDB" id="A0AAN9HTK7"/>
<comment type="caution">
    <text evidence="1">The sequence shown here is derived from an EMBL/GenBank/DDBJ whole genome shotgun (WGS) entry which is preliminary data.</text>
</comment>